<evidence type="ECO:0000313" key="1">
    <source>
        <dbReference type="EnsemblMetazoa" id="MESCA009306-PA"/>
    </source>
</evidence>
<dbReference type="AlphaFoldDB" id="T1GZK3"/>
<dbReference type="Proteomes" id="UP000015102">
    <property type="component" value="Unassembled WGS sequence"/>
</dbReference>
<dbReference type="HOGENOM" id="CLU_2212953_0_0_1"/>
<keyword evidence="2" id="KW-1185">Reference proteome</keyword>
<dbReference type="EMBL" id="CAQQ02183106">
    <property type="status" value="NOT_ANNOTATED_CDS"/>
    <property type="molecule type" value="Genomic_DNA"/>
</dbReference>
<sequence length="107" mass="12428">MIKNGFGVNANKTELVIGYLRLLLVDLNLEELTKRRDLRLTRKAQEKVIGLDNKQPERDLIRCIKYEETRNGRTKGSNTDEAKEHQLTLQFLLRLPNKNLEKPAKIS</sequence>
<proteinExistence type="predicted"/>
<dbReference type="EnsemblMetazoa" id="MESCA009306-RA">
    <property type="protein sequence ID" value="MESCA009306-PA"/>
    <property type="gene ID" value="MESCA009306"/>
</dbReference>
<protein>
    <submittedName>
        <fullName evidence="1">Uncharacterized protein</fullName>
    </submittedName>
</protein>
<accession>T1GZK3</accession>
<reference evidence="2" key="1">
    <citation type="submission" date="2013-02" db="EMBL/GenBank/DDBJ databases">
        <authorList>
            <person name="Hughes D."/>
        </authorList>
    </citation>
    <scope>NUCLEOTIDE SEQUENCE</scope>
    <source>
        <strain>Durham</strain>
        <strain evidence="2">NC isolate 2 -- Noor lab</strain>
    </source>
</reference>
<evidence type="ECO:0000313" key="2">
    <source>
        <dbReference type="Proteomes" id="UP000015102"/>
    </source>
</evidence>
<name>T1GZK3_MEGSC</name>
<reference evidence="1" key="2">
    <citation type="submission" date="2015-06" db="UniProtKB">
        <authorList>
            <consortium name="EnsemblMetazoa"/>
        </authorList>
    </citation>
    <scope>IDENTIFICATION</scope>
</reference>
<dbReference type="EMBL" id="CAQQ02183105">
    <property type="status" value="NOT_ANNOTATED_CDS"/>
    <property type="molecule type" value="Genomic_DNA"/>
</dbReference>
<organism evidence="1 2">
    <name type="scientific">Megaselia scalaris</name>
    <name type="common">Humpbacked fly</name>
    <name type="synonym">Phora scalaris</name>
    <dbReference type="NCBI Taxonomy" id="36166"/>
    <lineage>
        <taxon>Eukaryota</taxon>
        <taxon>Metazoa</taxon>
        <taxon>Ecdysozoa</taxon>
        <taxon>Arthropoda</taxon>
        <taxon>Hexapoda</taxon>
        <taxon>Insecta</taxon>
        <taxon>Pterygota</taxon>
        <taxon>Neoptera</taxon>
        <taxon>Endopterygota</taxon>
        <taxon>Diptera</taxon>
        <taxon>Brachycera</taxon>
        <taxon>Muscomorpha</taxon>
        <taxon>Platypezoidea</taxon>
        <taxon>Phoridae</taxon>
        <taxon>Megaseliini</taxon>
        <taxon>Megaselia</taxon>
    </lineage>
</organism>